<sequence>MFMDEKRTNSRTRYVRIQVSACTKKKTTWTSSATGVPGAYYSKFERLSGRNVKYGKHAKEPNSGADTVDFAEGPKCNSLASYPFLQ</sequence>
<dbReference type="AlphaFoldDB" id="A0A1I7YTW0"/>
<evidence type="ECO:0000313" key="1">
    <source>
        <dbReference type="Proteomes" id="UP000095287"/>
    </source>
</evidence>
<proteinExistence type="predicted"/>
<reference evidence="2" key="1">
    <citation type="submission" date="2016-11" db="UniProtKB">
        <authorList>
            <consortium name="WormBaseParasite"/>
        </authorList>
    </citation>
    <scope>IDENTIFICATION</scope>
</reference>
<name>A0A1I7YTW0_9BILA</name>
<keyword evidence="1" id="KW-1185">Reference proteome</keyword>
<dbReference type="Proteomes" id="UP000095287">
    <property type="component" value="Unplaced"/>
</dbReference>
<protein>
    <submittedName>
        <fullName evidence="2">Uncharacterized protein</fullName>
    </submittedName>
</protein>
<dbReference type="WBParaSite" id="L893_g19695.t1">
    <property type="protein sequence ID" value="L893_g19695.t1"/>
    <property type="gene ID" value="L893_g19695"/>
</dbReference>
<accession>A0A1I7YTW0</accession>
<organism evidence="1 2">
    <name type="scientific">Steinernema glaseri</name>
    <dbReference type="NCBI Taxonomy" id="37863"/>
    <lineage>
        <taxon>Eukaryota</taxon>
        <taxon>Metazoa</taxon>
        <taxon>Ecdysozoa</taxon>
        <taxon>Nematoda</taxon>
        <taxon>Chromadorea</taxon>
        <taxon>Rhabditida</taxon>
        <taxon>Tylenchina</taxon>
        <taxon>Panagrolaimomorpha</taxon>
        <taxon>Strongyloidoidea</taxon>
        <taxon>Steinernematidae</taxon>
        <taxon>Steinernema</taxon>
    </lineage>
</organism>
<evidence type="ECO:0000313" key="2">
    <source>
        <dbReference type="WBParaSite" id="L893_g19695.t1"/>
    </source>
</evidence>